<dbReference type="InterPro" id="IPR000835">
    <property type="entry name" value="HTH_MarR-typ"/>
</dbReference>
<dbReference type="KEGG" id="gce:KYE46_16955"/>
<evidence type="ECO:0000259" key="1">
    <source>
        <dbReference type="PROSITE" id="PS50995"/>
    </source>
</evidence>
<proteinExistence type="predicted"/>
<protein>
    <submittedName>
        <fullName evidence="2">MarR family transcriptional regulator</fullName>
    </submittedName>
</protein>
<dbReference type="InterPro" id="IPR039422">
    <property type="entry name" value="MarR/SlyA-like"/>
</dbReference>
<name>A0A8F6TX72_9RHOB</name>
<reference evidence="2 3" key="1">
    <citation type="submission" date="2021-07" db="EMBL/GenBank/DDBJ databases">
        <title>A novel Jannaschia species isolated from marine dinoflagellate Ceratoperidinium margalefii.</title>
        <authorList>
            <person name="Jiang Y."/>
            <person name="Li Z."/>
        </authorList>
    </citation>
    <scope>NUCLEOTIDE SEQUENCE [LARGE SCALE GENOMIC DNA]</scope>
    <source>
        <strain evidence="2 3">J12C1-MA-4</strain>
    </source>
</reference>
<dbReference type="GO" id="GO:0006950">
    <property type="term" value="P:response to stress"/>
    <property type="evidence" value="ECO:0007669"/>
    <property type="project" value="TreeGrafter"/>
</dbReference>
<dbReference type="AlphaFoldDB" id="A0A8F6TX72"/>
<feature type="domain" description="HTH marR-type" evidence="1">
    <location>
        <begin position="1"/>
        <end position="141"/>
    </location>
</feature>
<sequence length="158" mass="17195">MSATDEQLRALVGYNIKRANSGIFAGVEGTLAPFGLRRTTYSALSVIAENAEIRQSDLAAVLAIERPNLVQILDELQSAGLISRARDENDRRVYLLAATPDGIERVAAASESLRAYDDRLTKGMSPDERAALIAALRRIEDNGPEAWEGRNVEQVSTP</sequence>
<dbReference type="PROSITE" id="PS50995">
    <property type="entry name" value="HTH_MARR_2"/>
    <property type="match status" value="1"/>
</dbReference>
<dbReference type="EMBL" id="CP079194">
    <property type="protein sequence ID" value="QXT39584.1"/>
    <property type="molecule type" value="Genomic_DNA"/>
</dbReference>
<dbReference type="PANTHER" id="PTHR33164">
    <property type="entry name" value="TRANSCRIPTIONAL REGULATOR, MARR FAMILY"/>
    <property type="match status" value="1"/>
</dbReference>
<dbReference type="GO" id="GO:0003700">
    <property type="term" value="F:DNA-binding transcription factor activity"/>
    <property type="evidence" value="ECO:0007669"/>
    <property type="project" value="InterPro"/>
</dbReference>
<dbReference type="Pfam" id="PF12802">
    <property type="entry name" value="MarR_2"/>
    <property type="match status" value="1"/>
</dbReference>
<gene>
    <name evidence="2" type="ORF">KYE46_16955</name>
</gene>
<dbReference type="SMART" id="SM00347">
    <property type="entry name" value="HTH_MARR"/>
    <property type="match status" value="1"/>
</dbReference>
<dbReference type="RefSeq" id="WP_219002327.1">
    <property type="nucleotide sequence ID" value="NZ_CP079194.1"/>
</dbReference>
<evidence type="ECO:0000313" key="3">
    <source>
        <dbReference type="Proteomes" id="UP000825009"/>
    </source>
</evidence>
<dbReference type="PANTHER" id="PTHR33164:SF43">
    <property type="entry name" value="HTH-TYPE TRANSCRIPTIONAL REPRESSOR YETL"/>
    <property type="match status" value="1"/>
</dbReference>
<dbReference type="Proteomes" id="UP000825009">
    <property type="component" value="Chromosome"/>
</dbReference>
<keyword evidence="3" id="KW-1185">Reference proteome</keyword>
<accession>A0A8F6TX72</accession>
<evidence type="ECO:0000313" key="2">
    <source>
        <dbReference type="EMBL" id="QXT39584.1"/>
    </source>
</evidence>
<organism evidence="2 3">
    <name type="scientific">Gymnodinialimonas ceratoperidinii</name>
    <dbReference type="NCBI Taxonomy" id="2856823"/>
    <lineage>
        <taxon>Bacteria</taxon>
        <taxon>Pseudomonadati</taxon>
        <taxon>Pseudomonadota</taxon>
        <taxon>Alphaproteobacteria</taxon>
        <taxon>Rhodobacterales</taxon>
        <taxon>Paracoccaceae</taxon>
        <taxon>Gymnodinialimonas</taxon>
    </lineage>
</organism>